<evidence type="ECO:0000256" key="2">
    <source>
        <dbReference type="ARBA" id="ARBA00022737"/>
    </source>
</evidence>
<dbReference type="Gene3D" id="2.160.10.10">
    <property type="entry name" value="Hexapeptide repeat proteins"/>
    <property type="match status" value="1"/>
</dbReference>
<sequence length="185" mass="19795">MVRRIIEAALRSFAVRKNVKFGFGFHVGPGSVLWAPRSLTIGKDVYVGKNVTIEVDGEIGDGVLIANLVGIVGRTDHDLREIGTSIRRSLWVGNDPERLSQATTIGSDVWIGYGAVVLSGISVGDSSVIGAGSIITQDIPSNSIAVGSPARVLGPRFTDEELDEHWKKLRKSGHRILIGKPVSEA</sequence>
<accession>A0ABY2JHL0</accession>
<protein>
    <submittedName>
        <fullName evidence="3">Acetyltransferase</fullName>
    </submittedName>
</protein>
<dbReference type="Pfam" id="PF00132">
    <property type="entry name" value="Hexapep"/>
    <property type="match status" value="1"/>
</dbReference>
<dbReference type="Proteomes" id="UP000297851">
    <property type="component" value="Unassembled WGS sequence"/>
</dbReference>
<dbReference type="SUPFAM" id="SSF51161">
    <property type="entry name" value="Trimeric LpxA-like enzymes"/>
    <property type="match status" value="1"/>
</dbReference>
<evidence type="ECO:0000313" key="3">
    <source>
        <dbReference type="EMBL" id="TFD06088.1"/>
    </source>
</evidence>
<dbReference type="InterPro" id="IPR018357">
    <property type="entry name" value="Hexapep_transf_CS"/>
</dbReference>
<comment type="caution">
    <text evidence="3">The sequence shown here is derived from an EMBL/GenBank/DDBJ whole genome shotgun (WGS) entry which is preliminary data.</text>
</comment>
<evidence type="ECO:0000256" key="1">
    <source>
        <dbReference type="ARBA" id="ARBA00022679"/>
    </source>
</evidence>
<dbReference type="InterPro" id="IPR051159">
    <property type="entry name" value="Hexapeptide_acetyltransf"/>
</dbReference>
<dbReference type="InterPro" id="IPR001451">
    <property type="entry name" value="Hexapep"/>
</dbReference>
<keyword evidence="4" id="KW-1185">Reference proteome</keyword>
<dbReference type="Pfam" id="PF14602">
    <property type="entry name" value="Hexapep_2"/>
    <property type="match status" value="1"/>
</dbReference>
<gene>
    <name evidence="3" type="ORF">E3T25_03150</name>
</gene>
<dbReference type="PROSITE" id="PS00101">
    <property type="entry name" value="HEXAPEP_TRANSFERASES"/>
    <property type="match status" value="1"/>
</dbReference>
<proteinExistence type="predicted"/>
<name>A0ABY2JHL0_9MICO</name>
<organism evidence="3 4">
    <name type="scientific">Cryobacterium sandaracinum</name>
    <dbReference type="NCBI Taxonomy" id="1259247"/>
    <lineage>
        <taxon>Bacteria</taxon>
        <taxon>Bacillati</taxon>
        <taxon>Actinomycetota</taxon>
        <taxon>Actinomycetes</taxon>
        <taxon>Micrococcales</taxon>
        <taxon>Microbacteriaceae</taxon>
        <taxon>Cryobacterium</taxon>
    </lineage>
</organism>
<keyword evidence="2" id="KW-0677">Repeat</keyword>
<reference evidence="3 4" key="1">
    <citation type="submission" date="2019-03" db="EMBL/GenBank/DDBJ databases">
        <title>Genomics of glacier-inhabiting Cryobacterium strains.</title>
        <authorList>
            <person name="Liu Q."/>
            <person name="Xin Y.-H."/>
        </authorList>
    </citation>
    <scope>NUCLEOTIDE SEQUENCE [LARGE SCALE GENOMIC DNA]</scope>
    <source>
        <strain evidence="3 4">TMT2-16</strain>
    </source>
</reference>
<dbReference type="InterPro" id="IPR011004">
    <property type="entry name" value="Trimer_LpxA-like_sf"/>
</dbReference>
<dbReference type="PANTHER" id="PTHR23416">
    <property type="entry name" value="SIALIC ACID SYNTHASE-RELATED"/>
    <property type="match status" value="1"/>
</dbReference>
<keyword evidence="1" id="KW-0808">Transferase</keyword>
<evidence type="ECO:0000313" key="4">
    <source>
        <dbReference type="Proteomes" id="UP000297851"/>
    </source>
</evidence>
<dbReference type="EMBL" id="SOGO01000010">
    <property type="protein sequence ID" value="TFD06088.1"/>
    <property type="molecule type" value="Genomic_DNA"/>
</dbReference>
<dbReference type="RefSeq" id="WP_134372112.1">
    <property type="nucleotide sequence ID" value="NZ_SOGO01000010.1"/>
</dbReference>